<feature type="compositionally biased region" description="Polar residues" evidence="1">
    <location>
        <begin position="184"/>
        <end position="194"/>
    </location>
</feature>
<feature type="region of interest" description="Disordered" evidence="1">
    <location>
        <begin position="94"/>
        <end position="128"/>
    </location>
</feature>
<sequence>MRKDTLCGSGDSRCHPNPRGRDTTVQAAWGHEAHHVRAPANHTRLVPTPCRRREQEASRHTPSRKLCSTSPLLFLRASPRTIAAVVSLPMLMEKPQAPSPESSLVASSQPDGTNHPTSEVVSRNLPQRDNLNKPVFPPAQAPAQHHSSIQIQREKNTTAEGFTQQVISLKTRNCQKKERKNTTAEDNTQQVTSLKTKKLSEEFRLSEGTNRG</sequence>
<evidence type="ECO:0000313" key="3">
    <source>
        <dbReference type="Proteomes" id="UP000838412"/>
    </source>
</evidence>
<dbReference type="AlphaFoldDB" id="A0A8S4MLE8"/>
<dbReference type="Proteomes" id="UP000838412">
    <property type="component" value="Unassembled WGS sequence"/>
</dbReference>
<gene>
    <name evidence="2" type="primary">Hypp9352</name>
    <name evidence="2" type="ORF">BLAG_LOCUS25742</name>
</gene>
<evidence type="ECO:0000256" key="1">
    <source>
        <dbReference type="SAM" id="MobiDB-lite"/>
    </source>
</evidence>
<comment type="caution">
    <text evidence="2">The sequence shown here is derived from an EMBL/GenBank/DDBJ whole genome shotgun (WGS) entry which is preliminary data.</text>
</comment>
<keyword evidence="3" id="KW-1185">Reference proteome</keyword>
<organism evidence="2 3">
    <name type="scientific">Branchiostoma lanceolatum</name>
    <name type="common">Common lancelet</name>
    <name type="synonym">Amphioxus lanceolatum</name>
    <dbReference type="NCBI Taxonomy" id="7740"/>
    <lineage>
        <taxon>Eukaryota</taxon>
        <taxon>Metazoa</taxon>
        <taxon>Chordata</taxon>
        <taxon>Cephalochordata</taxon>
        <taxon>Leptocardii</taxon>
        <taxon>Amphioxiformes</taxon>
        <taxon>Branchiostomatidae</taxon>
        <taxon>Branchiostoma</taxon>
    </lineage>
</organism>
<feature type="region of interest" description="Disordered" evidence="1">
    <location>
        <begin position="1"/>
        <end position="23"/>
    </location>
</feature>
<feature type="region of interest" description="Disordered" evidence="1">
    <location>
        <begin position="39"/>
        <end position="64"/>
    </location>
</feature>
<proteinExistence type="predicted"/>
<feature type="compositionally biased region" description="Polar residues" evidence="1">
    <location>
        <begin position="99"/>
        <end position="128"/>
    </location>
</feature>
<protein>
    <submittedName>
        <fullName evidence="2">Hypp9352 protein</fullName>
    </submittedName>
</protein>
<reference evidence="2" key="1">
    <citation type="submission" date="2022-01" db="EMBL/GenBank/DDBJ databases">
        <authorList>
            <person name="Braso-Vives M."/>
        </authorList>
    </citation>
    <scope>NUCLEOTIDE SEQUENCE</scope>
</reference>
<accession>A0A8S4MLE8</accession>
<evidence type="ECO:0000313" key="2">
    <source>
        <dbReference type="EMBL" id="CAH1275386.1"/>
    </source>
</evidence>
<dbReference type="EMBL" id="CAKMNS010000033">
    <property type="protein sequence ID" value="CAH1275386.1"/>
    <property type="molecule type" value="Genomic_DNA"/>
</dbReference>
<name>A0A8S4MLE8_BRALA</name>
<feature type="region of interest" description="Disordered" evidence="1">
    <location>
        <begin position="171"/>
        <end position="212"/>
    </location>
</feature>